<feature type="non-terminal residue" evidence="1">
    <location>
        <position position="1"/>
    </location>
</feature>
<reference evidence="1" key="1">
    <citation type="journal article" date="2014" name="Front. Microbiol.">
        <title>High frequency of phylogenetically diverse reductive dehalogenase-homologous genes in deep subseafloor sedimentary metagenomes.</title>
        <authorList>
            <person name="Kawai M."/>
            <person name="Futagami T."/>
            <person name="Toyoda A."/>
            <person name="Takaki Y."/>
            <person name="Nishi S."/>
            <person name="Hori S."/>
            <person name="Arai W."/>
            <person name="Tsubouchi T."/>
            <person name="Morono Y."/>
            <person name="Uchiyama I."/>
            <person name="Ito T."/>
            <person name="Fujiyama A."/>
            <person name="Inagaki F."/>
            <person name="Takami H."/>
        </authorList>
    </citation>
    <scope>NUCLEOTIDE SEQUENCE</scope>
    <source>
        <strain evidence="1">Expedition CK06-06</strain>
    </source>
</reference>
<protein>
    <submittedName>
        <fullName evidence="1">Uncharacterized protein</fullName>
    </submittedName>
</protein>
<name>X1L6A8_9ZZZZ</name>
<accession>X1L6A8</accession>
<evidence type="ECO:0000313" key="1">
    <source>
        <dbReference type="EMBL" id="GAH97949.1"/>
    </source>
</evidence>
<organism evidence="1">
    <name type="scientific">marine sediment metagenome</name>
    <dbReference type="NCBI Taxonomy" id="412755"/>
    <lineage>
        <taxon>unclassified sequences</taxon>
        <taxon>metagenomes</taxon>
        <taxon>ecological metagenomes</taxon>
    </lineage>
</organism>
<sequence>YPYDYFLKRIQILNAEDAFTGDNKMEEVDTEYLDIINKFLIDARDYLELEFERLRKEGNIIVDFFNWKN</sequence>
<proteinExistence type="predicted"/>
<dbReference type="AlphaFoldDB" id="X1L6A8"/>
<dbReference type="EMBL" id="BARU01048630">
    <property type="protein sequence ID" value="GAH97949.1"/>
    <property type="molecule type" value="Genomic_DNA"/>
</dbReference>
<gene>
    <name evidence="1" type="ORF">S03H2_72158</name>
</gene>
<comment type="caution">
    <text evidence="1">The sequence shown here is derived from an EMBL/GenBank/DDBJ whole genome shotgun (WGS) entry which is preliminary data.</text>
</comment>
<feature type="non-terminal residue" evidence="1">
    <location>
        <position position="69"/>
    </location>
</feature>